<reference evidence="20" key="1">
    <citation type="submission" date="2023-10" db="EMBL/GenBank/DDBJ databases">
        <authorList>
            <person name="Noh H."/>
        </authorList>
    </citation>
    <scope>NUCLEOTIDE SEQUENCE</scope>
    <source>
        <strain evidence="20">DUCC4014</strain>
    </source>
</reference>
<dbReference type="SMART" id="SM00384">
    <property type="entry name" value="AT_hook"/>
    <property type="match status" value="3"/>
</dbReference>
<dbReference type="CDD" id="cd15526">
    <property type="entry name" value="PHD1_MOZ_d4"/>
    <property type="match status" value="1"/>
</dbReference>
<dbReference type="FunFam" id="3.40.630.30:FF:000001">
    <property type="entry name" value="Histone acetyltransferase"/>
    <property type="match status" value="1"/>
</dbReference>
<dbReference type="InterPro" id="IPR001965">
    <property type="entry name" value="Znf_PHD"/>
</dbReference>
<keyword evidence="21" id="KW-1185">Reference proteome</keyword>
<dbReference type="FunFam" id="3.30.40.10:FF:000005">
    <property type="entry name" value="zinc finger protein isoform X1"/>
    <property type="match status" value="1"/>
</dbReference>
<dbReference type="InterPro" id="IPR017956">
    <property type="entry name" value="AT_hook_DNA-bd_motif"/>
</dbReference>
<dbReference type="RefSeq" id="XP_062623303.1">
    <property type="nucleotide sequence ID" value="XM_062767319.1"/>
</dbReference>
<proteinExistence type="inferred from homology"/>
<dbReference type="InterPro" id="IPR016181">
    <property type="entry name" value="Acyl_CoA_acyltransferase"/>
</dbReference>
<keyword evidence="9" id="KW-0156">Chromatin regulator</keyword>
<evidence type="ECO:0000256" key="4">
    <source>
        <dbReference type="ARBA" id="ARBA00022679"/>
    </source>
</evidence>
<feature type="region of interest" description="Disordered" evidence="17">
    <location>
        <begin position="112"/>
        <end position="195"/>
    </location>
</feature>
<feature type="compositionally biased region" description="Low complexity" evidence="17">
    <location>
        <begin position="156"/>
        <end position="173"/>
    </location>
</feature>
<evidence type="ECO:0000256" key="3">
    <source>
        <dbReference type="ARBA" id="ARBA00013184"/>
    </source>
</evidence>
<feature type="compositionally biased region" description="Basic residues" evidence="17">
    <location>
        <begin position="825"/>
        <end position="835"/>
    </location>
</feature>
<feature type="region of interest" description="Disordered" evidence="17">
    <location>
        <begin position="896"/>
        <end position="915"/>
    </location>
</feature>
<evidence type="ECO:0000256" key="8">
    <source>
        <dbReference type="ARBA" id="ARBA00022833"/>
    </source>
</evidence>
<organism evidence="20 21">
    <name type="scientific">Vanrija pseudolonga</name>
    <dbReference type="NCBI Taxonomy" id="143232"/>
    <lineage>
        <taxon>Eukaryota</taxon>
        <taxon>Fungi</taxon>
        <taxon>Dikarya</taxon>
        <taxon>Basidiomycota</taxon>
        <taxon>Agaricomycotina</taxon>
        <taxon>Tremellomycetes</taxon>
        <taxon>Trichosporonales</taxon>
        <taxon>Trichosporonaceae</taxon>
        <taxon>Vanrija</taxon>
    </lineage>
</organism>
<dbReference type="SUPFAM" id="SSF55729">
    <property type="entry name" value="Acyl-CoA N-acyltransferases (Nat)"/>
    <property type="match status" value="1"/>
</dbReference>
<dbReference type="GO" id="GO:0003677">
    <property type="term" value="F:DNA binding"/>
    <property type="evidence" value="ECO:0007669"/>
    <property type="project" value="InterPro"/>
</dbReference>
<comment type="subcellular location">
    <subcellularLocation>
        <location evidence="1 16">Nucleus</location>
    </subcellularLocation>
</comment>
<dbReference type="InterPro" id="IPR002717">
    <property type="entry name" value="HAT_MYST-type"/>
</dbReference>
<dbReference type="InterPro" id="IPR011011">
    <property type="entry name" value="Znf_FYVE_PHD"/>
</dbReference>
<dbReference type="InterPro" id="IPR013083">
    <property type="entry name" value="Znf_RING/FYVE/PHD"/>
</dbReference>
<keyword evidence="8" id="KW-0862">Zinc</keyword>
<dbReference type="GeneID" id="87804119"/>
<dbReference type="GO" id="GO:0008270">
    <property type="term" value="F:zinc ion binding"/>
    <property type="evidence" value="ECO:0007669"/>
    <property type="project" value="UniProtKB-KW"/>
</dbReference>
<dbReference type="GO" id="GO:0031507">
    <property type="term" value="P:heterochromatin formation"/>
    <property type="evidence" value="ECO:0007669"/>
    <property type="project" value="UniProtKB-ARBA"/>
</dbReference>
<feature type="region of interest" description="Disordered" evidence="17">
    <location>
        <begin position="810"/>
        <end position="851"/>
    </location>
</feature>
<dbReference type="AlphaFoldDB" id="A0AAF0Y415"/>
<evidence type="ECO:0000259" key="18">
    <source>
        <dbReference type="PROSITE" id="PS50016"/>
    </source>
</evidence>
<keyword evidence="4" id="KW-0808">Transferase</keyword>
<dbReference type="InterPro" id="IPR040706">
    <property type="entry name" value="Zf-MYST"/>
</dbReference>
<dbReference type="FunFam" id="3.30.60.60:FF:000001">
    <property type="entry name" value="Histone acetyltransferase"/>
    <property type="match status" value="1"/>
</dbReference>
<dbReference type="PANTHER" id="PTHR10615:SF161">
    <property type="entry name" value="HISTONE ACETYLTRANSFERASE KAT7"/>
    <property type="match status" value="1"/>
</dbReference>
<dbReference type="Gene3D" id="1.10.10.10">
    <property type="entry name" value="Winged helix-like DNA-binding domain superfamily/Winged helix DNA-binding domain"/>
    <property type="match status" value="1"/>
</dbReference>
<comment type="similarity">
    <text evidence="2 16">Belongs to the MYST (SAS/MOZ) family.</text>
</comment>
<feature type="compositionally biased region" description="Basic and acidic residues" evidence="17">
    <location>
        <begin position="462"/>
        <end position="476"/>
    </location>
</feature>
<evidence type="ECO:0000256" key="9">
    <source>
        <dbReference type="ARBA" id="ARBA00022853"/>
    </source>
</evidence>
<dbReference type="GO" id="GO:1990467">
    <property type="term" value="C:NuA3a histone acetyltransferase complex"/>
    <property type="evidence" value="ECO:0007669"/>
    <property type="project" value="TreeGrafter"/>
</dbReference>
<dbReference type="InterPro" id="IPR036388">
    <property type="entry name" value="WH-like_DNA-bd_sf"/>
</dbReference>
<dbReference type="PROSITE" id="PS50016">
    <property type="entry name" value="ZF_PHD_2"/>
    <property type="match status" value="2"/>
</dbReference>
<dbReference type="EMBL" id="CP086714">
    <property type="protein sequence ID" value="WOO77271.1"/>
    <property type="molecule type" value="Genomic_DNA"/>
</dbReference>
<dbReference type="Gene3D" id="3.30.60.60">
    <property type="entry name" value="N-acetyl transferase-like"/>
    <property type="match status" value="1"/>
</dbReference>
<feature type="domain" description="MYST-type HAT" evidence="19">
    <location>
        <begin position="577"/>
        <end position="894"/>
    </location>
</feature>
<keyword evidence="6" id="KW-0677">Repeat</keyword>
<feature type="compositionally biased region" description="Basic residues" evidence="17">
    <location>
        <begin position="1047"/>
        <end position="1057"/>
    </location>
</feature>
<feature type="compositionally biased region" description="Basic and acidic residues" evidence="17">
    <location>
        <begin position="965"/>
        <end position="977"/>
    </location>
</feature>
<keyword evidence="13 16" id="KW-0539">Nucleus</keyword>
<feature type="domain" description="PHD-type" evidence="18">
    <location>
        <begin position="202"/>
        <end position="262"/>
    </location>
</feature>
<dbReference type="GO" id="GO:0003682">
    <property type="term" value="F:chromatin binding"/>
    <property type="evidence" value="ECO:0007669"/>
    <property type="project" value="TreeGrafter"/>
</dbReference>
<dbReference type="GO" id="GO:0005634">
    <property type="term" value="C:nucleus"/>
    <property type="evidence" value="ECO:0007669"/>
    <property type="project" value="UniProtKB-SubCell"/>
</dbReference>
<feature type="compositionally biased region" description="Polar residues" evidence="17">
    <location>
        <begin position="180"/>
        <end position="195"/>
    </location>
</feature>
<dbReference type="PROSITE" id="PS51726">
    <property type="entry name" value="MYST_HAT"/>
    <property type="match status" value="1"/>
</dbReference>
<evidence type="ECO:0000256" key="2">
    <source>
        <dbReference type="ARBA" id="ARBA00010107"/>
    </source>
</evidence>
<feature type="compositionally biased region" description="Polar residues" evidence="17">
    <location>
        <begin position="570"/>
        <end position="579"/>
    </location>
</feature>
<evidence type="ECO:0000256" key="5">
    <source>
        <dbReference type="ARBA" id="ARBA00022723"/>
    </source>
</evidence>
<evidence type="ECO:0000313" key="21">
    <source>
        <dbReference type="Proteomes" id="UP000827549"/>
    </source>
</evidence>
<feature type="region of interest" description="Disordered" evidence="17">
    <location>
        <begin position="921"/>
        <end position="1100"/>
    </location>
</feature>
<dbReference type="SMART" id="SM00249">
    <property type="entry name" value="PHD"/>
    <property type="match status" value="2"/>
</dbReference>
<dbReference type="Pfam" id="PF17772">
    <property type="entry name" value="zf-MYST"/>
    <property type="match status" value="1"/>
</dbReference>
<feature type="compositionally biased region" description="Polar residues" evidence="17">
    <location>
        <begin position="525"/>
        <end position="536"/>
    </location>
</feature>
<feature type="compositionally biased region" description="Low complexity" evidence="17">
    <location>
        <begin position="1"/>
        <end position="27"/>
    </location>
</feature>
<dbReference type="GO" id="GO:0003712">
    <property type="term" value="F:transcription coregulator activity"/>
    <property type="evidence" value="ECO:0007669"/>
    <property type="project" value="TreeGrafter"/>
</dbReference>
<feature type="compositionally biased region" description="Polar residues" evidence="17">
    <location>
        <begin position="128"/>
        <end position="144"/>
    </location>
</feature>
<dbReference type="Pfam" id="PF00628">
    <property type="entry name" value="PHD"/>
    <property type="match status" value="1"/>
</dbReference>
<name>A0AAF0Y415_9TREE</name>
<gene>
    <name evidence="20" type="primary">Kat7</name>
    <name evidence="20" type="ORF">LOC62_01G000861</name>
</gene>
<dbReference type="PANTHER" id="PTHR10615">
    <property type="entry name" value="HISTONE ACETYLTRANSFERASE"/>
    <property type="match status" value="1"/>
</dbReference>
<comment type="catalytic activity">
    <reaction evidence="16">
        <text>L-lysyl-[protein] + acetyl-CoA = N(6)-acetyl-L-lysyl-[protein] + CoA + H(+)</text>
        <dbReference type="Rhea" id="RHEA:45948"/>
        <dbReference type="Rhea" id="RHEA-COMP:9752"/>
        <dbReference type="Rhea" id="RHEA-COMP:10731"/>
        <dbReference type="ChEBI" id="CHEBI:15378"/>
        <dbReference type="ChEBI" id="CHEBI:29969"/>
        <dbReference type="ChEBI" id="CHEBI:57287"/>
        <dbReference type="ChEBI" id="CHEBI:57288"/>
        <dbReference type="ChEBI" id="CHEBI:61930"/>
        <dbReference type="EC" id="2.3.1.48"/>
    </reaction>
</comment>
<evidence type="ECO:0000256" key="1">
    <source>
        <dbReference type="ARBA" id="ARBA00004123"/>
    </source>
</evidence>
<dbReference type="InterPro" id="IPR019787">
    <property type="entry name" value="Znf_PHD-finger"/>
</dbReference>
<dbReference type="SUPFAM" id="SSF57903">
    <property type="entry name" value="FYVE/PHD zinc finger"/>
    <property type="match status" value="2"/>
</dbReference>
<feature type="region of interest" description="Disordered" evidence="17">
    <location>
        <begin position="317"/>
        <end position="539"/>
    </location>
</feature>
<feature type="compositionally biased region" description="Acidic residues" evidence="17">
    <location>
        <begin position="1077"/>
        <end position="1100"/>
    </location>
</feature>
<evidence type="ECO:0000313" key="20">
    <source>
        <dbReference type="EMBL" id="WOO77271.1"/>
    </source>
</evidence>
<evidence type="ECO:0000256" key="7">
    <source>
        <dbReference type="ARBA" id="ARBA00022771"/>
    </source>
</evidence>
<dbReference type="Pfam" id="PF01853">
    <property type="entry name" value="MOZ_SAS"/>
    <property type="match status" value="1"/>
</dbReference>
<dbReference type="GO" id="GO:0006357">
    <property type="term" value="P:regulation of transcription by RNA polymerase II"/>
    <property type="evidence" value="ECO:0007669"/>
    <property type="project" value="TreeGrafter"/>
</dbReference>
<feature type="domain" description="PHD-type" evidence="18">
    <location>
        <begin position="259"/>
        <end position="309"/>
    </location>
</feature>
<evidence type="ECO:0000256" key="16">
    <source>
        <dbReference type="RuleBase" id="RU361211"/>
    </source>
</evidence>
<keyword evidence="10" id="KW-0007">Acetylation</keyword>
<evidence type="ECO:0000256" key="6">
    <source>
        <dbReference type="ARBA" id="ARBA00022737"/>
    </source>
</evidence>
<dbReference type="Proteomes" id="UP000827549">
    <property type="component" value="Chromosome 1"/>
</dbReference>
<evidence type="ECO:0000256" key="11">
    <source>
        <dbReference type="ARBA" id="ARBA00023015"/>
    </source>
</evidence>
<dbReference type="Gene3D" id="3.40.630.30">
    <property type="match status" value="1"/>
</dbReference>
<keyword evidence="12" id="KW-0804">Transcription</keyword>
<feature type="active site" description="Proton donor/acceptor" evidence="14">
    <location>
        <position position="754"/>
    </location>
</feature>
<keyword evidence="5" id="KW-0479">Metal-binding</keyword>
<evidence type="ECO:0000256" key="15">
    <source>
        <dbReference type="PROSITE-ProRule" id="PRU00146"/>
    </source>
</evidence>
<protein>
    <recommendedName>
        <fullName evidence="3 16">Histone acetyltransferase</fullName>
        <ecNumber evidence="3 16">2.3.1.48</ecNumber>
    </recommendedName>
</protein>
<keyword evidence="11" id="KW-0805">Transcription regulation</keyword>
<feature type="region of interest" description="Disordered" evidence="17">
    <location>
        <begin position="1"/>
        <end position="44"/>
    </location>
</feature>
<accession>A0AAF0Y415</accession>
<sequence>MATPTRRAASRSAAPSSSRSTKASSKAGAPMSPLGQRGSDIPIDPSLLVEDDALQDDIDAEGEVDDGVGYYLPDGGYYYAPVAVPVPFDAYAAPGQDLPLGADIPLLANQTGQSAPSLSLDPARYSSAVPSSMGSPVSTLSTGTVKRKRGRPPKNPAAHANGNGNSSASTSTPRAPKANGTASSSSKPNGTTNGTRLAVVPETICSLCGGTDSKNKNGQKEKMVSCVRCGRSGHPSCLGHNNPAVIKKMMSYDWCCIECKPCEVCLVQGDDHKLLFCDGCDRGWHSYCLNPPLETPPKGSWYCPKCIADGDFASSSTAATPTSSKLHLTKPTAPPSSSKKGKGRAVDLDVDATPKAAVPRDRKGRASTTLSRDASPAAPIIPKIKLKANGQPARPRGRPPKNPRPPPTDDEAPTPAPIVVRLRVTSGGKNNLEVEEEEEEQVPYGGVLTGDDADQSRTAITDADKSLFDKSRKGAEARLGGPPPPLWDPQAMIASPAPSRPSTPFGGKPTPSRQTSAKEPPSTPTPSNSILATPSTARPLRDRVLLQQTSTLSGAPSDALLSTPIKPGSATPTAGSSRPQKINKVRFGQYDIDTWYQAPYPEEYAQVPDGRLWLCEFCLKYMKSGFVAGRHRLKCKARHPPGDEIYRAGNVSVFEVDGRKNKIYCQNLCLLAKMFLDHKTLYYDVEPFLFYVMTEVDEIGARFVGYFSKEKRSPDNNVSCIMTLPVRQRKGWGQLLIDFSYLLSMKEGRVGGPERPLSGLGALSYKSYWRTVVFQYLSNAPEHLTLEDISAATSMTLEDIYTTLRDQRMITGFESPPPSTPLARPKPRGRGRPPKNPRPQPVADDDTLEGKVPKVIVPKRYRIVPNREVIAADLAKYEAKGYLKLQPERLKYTPFLTTRSAPQPPPLASAVSGNRAAIKNAERPRGFESATPSSGNKDVLATPVDENEDGLGEADAEGEPVTPDPPEKINAGEDKATLELVAALSSSPVRSLRKRPSNEASVEGSPNKRLRSSLAPSSMSPGDGMSRRRSLRGVTGAEIETATPVRSPRKTVNHTSRRGSTQSTPRNRRPSAATASWEEDEDAWGDEDAEGEDDEEYMEV</sequence>
<evidence type="ECO:0000256" key="14">
    <source>
        <dbReference type="PIRSR" id="PIRSR602717-51"/>
    </source>
</evidence>
<keyword evidence="7 15" id="KW-0863">Zinc-finger</keyword>
<dbReference type="Gene3D" id="3.30.40.10">
    <property type="entry name" value="Zinc/RING finger domain, C3HC4 (zinc finger)"/>
    <property type="match status" value="1"/>
</dbReference>
<feature type="compositionally biased region" description="Acidic residues" evidence="17">
    <location>
        <begin position="945"/>
        <end position="958"/>
    </location>
</feature>
<evidence type="ECO:0000256" key="17">
    <source>
        <dbReference type="SAM" id="MobiDB-lite"/>
    </source>
</evidence>
<dbReference type="EC" id="2.3.1.48" evidence="3 16"/>
<feature type="region of interest" description="Disordered" evidence="17">
    <location>
        <begin position="551"/>
        <end position="579"/>
    </location>
</feature>
<dbReference type="GO" id="GO:0004402">
    <property type="term" value="F:histone acetyltransferase activity"/>
    <property type="evidence" value="ECO:0007669"/>
    <property type="project" value="InterPro"/>
</dbReference>
<evidence type="ECO:0000256" key="12">
    <source>
        <dbReference type="ARBA" id="ARBA00023163"/>
    </source>
</evidence>
<evidence type="ECO:0000256" key="10">
    <source>
        <dbReference type="ARBA" id="ARBA00022990"/>
    </source>
</evidence>
<evidence type="ECO:0000256" key="13">
    <source>
        <dbReference type="ARBA" id="ARBA00023242"/>
    </source>
</evidence>
<dbReference type="InterPro" id="IPR050603">
    <property type="entry name" value="MYST_HAT"/>
</dbReference>
<evidence type="ECO:0000259" key="19">
    <source>
        <dbReference type="PROSITE" id="PS51726"/>
    </source>
</evidence>